<accession>A0A3B0ZS71</accession>
<sequence length="79" mass="9340">MPYYVYKILPGPTRLVSTLEKLEQFDSFKEAKKHARDLRAKLSGNDKVQIKVTFAETELEAEEQLMEKREAPILREWEK</sequence>
<dbReference type="AlphaFoldDB" id="A0A3B0ZS71"/>
<name>A0A3B0ZS71_9ZZZZ</name>
<reference evidence="1" key="1">
    <citation type="submission" date="2018-06" db="EMBL/GenBank/DDBJ databases">
        <authorList>
            <person name="Zhirakovskaya E."/>
        </authorList>
    </citation>
    <scope>NUCLEOTIDE SEQUENCE</scope>
</reference>
<dbReference type="EMBL" id="UOFM01000549">
    <property type="protein sequence ID" value="VAW83456.1"/>
    <property type="molecule type" value="Genomic_DNA"/>
</dbReference>
<protein>
    <submittedName>
        <fullName evidence="1">Uncharacterized protein</fullName>
    </submittedName>
</protein>
<proteinExistence type="predicted"/>
<gene>
    <name evidence="1" type="ORF">MNBD_GAMMA14-2586</name>
</gene>
<evidence type="ECO:0000313" key="1">
    <source>
        <dbReference type="EMBL" id="VAW83456.1"/>
    </source>
</evidence>
<organism evidence="1">
    <name type="scientific">hydrothermal vent metagenome</name>
    <dbReference type="NCBI Taxonomy" id="652676"/>
    <lineage>
        <taxon>unclassified sequences</taxon>
        <taxon>metagenomes</taxon>
        <taxon>ecological metagenomes</taxon>
    </lineage>
</organism>